<dbReference type="EMBL" id="CATKSH010000031">
    <property type="protein sequence ID" value="CAI9122039.1"/>
    <property type="molecule type" value="Genomic_DNA"/>
</dbReference>
<dbReference type="InterPro" id="IPR039261">
    <property type="entry name" value="FNR_nucleotide-bd"/>
</dbReference>
<comment type="caution">
    <text evidence="4">The sequence shown here is derived from an EMBL/GenBank/DDBJ whole genome shotgun (WGS) entry which is preliminary data.</text>
</comment>
<dbReference type="Gene3D" id="2.40.30.10">
    <property type="entry name" value="Translation factors"/>
    <property type="match status" value="1"/>
</dbReference>
<evidence type="ECO:0000259" key="3">
    <source>
        <dbReference type="PROSITE" id="PS51384"/>
    </source>
</evidence>
<feature type="region of interest" description="Disordered" evidence="2">
    <location>
        <begin position="66"/>
        <end position="86"/>
    </location>
</feature>
<evidence type="ECO:0000313" key="5">
    <source>
        <dbReference type="Proteomes" id="UP001176960"/>
    </source>
</evidence>
<dbReference type="Gene3D" id="3.40.50.80">
    <property type="entry name" value="Nucleotide-binding domain of ferredoxin-NADP reductase (FNR) module"/>
    <property type="match status" value="1"/>
</dbReference>
<dbReference type="InterPro" id="IPR017927">
    <property type="entry name" value="FAD-bd_FR_type"/>
</dbReference>
<evidence type="ECO:0000256" key="2">
    <source>
        <dbReference type="SAM" id="MobiDB-lite"/>
    </source>
</evidence>
<evidence type="ECO:0000256" key="1">
    <source>
        <dbReference type="ARBA" id="ARBA00035644"/>
    </source>
</evidence>
<dbReference type="PROSITE" id="PS51384">
    <property type="entry name" value="FAD_FR"/>
    <property type="match status" value="1"/>
</dbReference>
<dbReference type="GO" id="GO:0016491">
    <property type="term" value="F:oxidoreductase activity"/>
    <property type="evidence" value="ECO:0007669"/>
    <property type="project" value="InterPro"/>
</dbReference>
<dbReference type="AlphaFoldDB" id="A0AA35VF38"/>
<gene>
    <name evidence="4" type="ORF">LMG32879_002895</name>
</gene>
<dbReference type="PANTHER" id="PTHR30157:SF0">
    <property type="entry name" value="NADPH-DEPENDENT FERRIC-CHELATE REDUCTASE"/>
    <property type="match status" value="1"/>
</dbReference>
<dbReference type="RefSeq" id="WP_289842221.1">
    <property type="nucleotide sequence ID" value="NZ_CATKSH010000031.1"/>
</dbReference>
<dbReference type="InterPro" id="IPR039374">
    <property type="entry name" value="SIP_fam"/>
</dbReference>
<dbReference type="Pfam" id="PF04954">
    <property type="entry name" value="SIP"/>
    <property type="match status" value="1"/>
</dbReference>
<dbReference type="SUPFAM" id="SSF63380">
    <property type="entry name" value="Riboflavin synthase domain-like"/>
    <property type="match status" value="1"/>
</dbReference>
<proteinExistence type="inferred from homology"/>
<dbReference type="Proteomes" id="UP001176960">
    <property type="component" value="Unassembled WGS sequence"/>
</dbReference>
<protein>
    <submittedName>
        <fullName evidence="4">Siderophore-interacting protein</fullName>
    </submittedName>
</protein>
<dbReference type="InterPro" id="IPR017938">
    <property type="entry name" value="Riboflavin_synthase-like_b-brl"/>
</dbReference>
<organism evidence="4 5">
    <name type="scientific">Brytella acorum</name>
    <dbReference type="NCBI Taxonomy" id="2959299"/>
    <lineage>
        <taxon>Bacteria</taxon>
        <taxon>Pseudomonadati</taxon>
        <taxon>Pseudomonadota</taxon>
        <taxon>Alphaproteobacteria</taxon>
        <taxon>Acetobacterales</taxon>
        <taxon>Acetobacteraceae</taxon>
        <taxon>Brytella</taxon>
    </lineage>
</organism>
<dbReference type="InterPro" id="IPR007037">
    <property type="entry name" value="SIP_rossman_dom"/>
</dbReference>
<feature type="domain" description="FAD-binding FR-type" evidence="3">
    <location>
        <begin position="15"/>
        <end position="139"/>
    </location>
</feature>
<dbReference type="CDD" id="cd06193">
    <property type="entry name" value="siderophore_interacting"/>
    <property type="match status" value="1"/>
</dbReference>
<evidence type="ECO:0000313" key="4">
    <source>
        <dbReference type="EMBL" id="CAI9122039.1"/>
    </source>
</evidence>
<dbReference type="Pfam" id="PF08021">
    <property type="entry name" value="FAD_binding_9"/>
    <property type="match status" value="1"/>
</dbReference>
<dbReference type="PANTHER" id="PTHR30157">
    <property type="entry name" value="FERRIC REDUCTASE, NADPH-DEPENDENT"/>
    <property type="match status" value="1"/>
</dbReference>
<sequence length="271" mass="30205">MPFPSLAPTRVRHPLRQRMLQVARVEAVSPRMRRVIFTGDDLRDFVTSAPDDHVKLVFPLLGDDRPVRRETAPEGSPGSDPSVPHVMRQYTPRAFDPRARELAIEFVLHGHGPATRWAAQACPGQWLGMGGPKGSLLVPDIYQAWLLIGDETALPAIARRLEEMPAGRRVTALIEVADAQEKRPLATKADATIQWLPRKGIAAGRSELLQEALWHTSFPARSTYIWIGAEIETARTLRDILIRERGVSREQVRAAGYWRHGVADGGSRVED</sequence>
<accession>A0AA35VF38</accession>
<reference evidence="4" key="1">
    <citation type="submission" date="2023-03" db="EMBL/GenBank/DDBJ databases">
        <authorList>
            <person name="Cleenwerck I."/>
        </authorList>
    </citation>
    <scope>NUCLEOTIDE SEQUENCE</scope>
    <source>
        <strain evidence="4">LMG 32879</strain>
    </source>
</reference>
<name>A0AA35VF38_9PROT</name>
<dbReference type="InterPro" id="IPR013113">
    <property type="entry name" value="SIP_FAD-bd"/>
</dbReference>
<comment type="similarity">
    <text evidence="1">Belongs to the SIP oxidoreductase family.</text>
</comment>
<keyword evidence="5" id="KW-1185">Reference proteome</keyword>